<dbReference type="EMBL" id="MU006105">
    <property type="protein sequence ID" value="KAF2836121.1"/>
    <property type="molecule type" value="Genomic_DNA"/>
</dbReference>
<dbReference type="SUPFAM" id="SSF50630">
    <property type="entry name" value="Acid proteases"/>
    <property type="match status" value="1"/>
</dbReference>
<proteinExistence type="predicted"/>
<evidence type="ECO:0000313" key="2">
    <source>
        <dbReference type="Proteomes" id="UP000799429"/>
    </source>
</evidence>
<keyword evidence="2" id="KW-1185">Reference proteome</keyword>
<dbReference type="Proteomes" id="UP000799429">
    <property type="component" value="Unassembled WGS sequence"/>
</dbReference>
<dbReference type="InterPro" id="IPR021109">
    <property type="entry name" value="Peptidase_aspartic_dom_sf"/>
</dbReference>
<comment type="caution">
    <text evidence="1">The sequence shown here is derived from an EMBL/GenBank/DDBJ whole genome shotgun (WGS) entry which is preliminary data.</text>
</comment>
<evidence type="ECO:0000313" key="1">
    <source>
        <dbReference type="EMBL" id="KAF2836121.1"/>
    </source>
</evidence>
<name>A0A9P4S5P3_9PEZI</name>
<dbReference type="AlphaFoldDB" id="A0A9P4S5P3"/>
<dbReference type="Gene3D" id="2.40.70.10">
    <property type="entry name" value="Acid Proteases"/>
    <property type="match status" value="1"/>
</dbReference>
<dbReference type="OrthoDB" id="771136at2759"/>
<sequence>MTQIFLILDSLRNKEQDTVPYGTILTSMTDQGLINLPAYSLWLNDVHSTSGALLF</sequence>
<protein>
    <submittedName>
        <fullName evidence="1">Uncharacterized protein</fullName>
    </submittedName>
</protein>
<accession>A0A9P4S5P3</accession>
<organism evidence="1 2">
    <name type="scientific">Patellaria atrata CBS 101060</name>
    <dbReference type="NCBI Taxonomy" id="1346257"/>
    <lineage>
        <taxon>Eukaryota</taxon>
        <taxon>Fungi</taxon>
        <taxon>Dikarya</taxon>
        <taxon>Ascomycota</taxon>
        <taxon>Pezizomycotina</taxon>
        <taxon>Dothideomycetes</taxon>
        <taxon>Dothideomycetes incertae sedis</taxon>
        <taxon>Patellariales</taxon>
        <taxon>Patellariaceae</taxon>
        <taxon>Patellaria</taxon>
    </lineage>
</organism>
<gene>
    <name evidence="1" type="ORF">M501DRAFT_997363</name>
</gene>
<reference evidence="1" key="1">
    <citation type="journal article" date="2020" name="Stud. Mycol.">
        <title>101 Dothideomycetes genomes: a test case for predicting lifestyles and emergence of pathogens.</title>
        <authorList>
            <person name="Haridas S."/>
            <person name="Albert R."/>
            <person name="Binder M."/>
            <person name="Bloem J."/>
            <person name="Labutti K."/>
            <person name="Salamov A."/>
            <person name="Andreopoulos B."/>
            <person name="Baker S."/>
            <person name="Barry K."/>
            <person name="Bills G."/>
            <person name="Bluhm B."/>
            <person name="Cannon C."/>
            <person name="Castanera R."/>
            <person name="Culley D."/>
            <person name="Daum C."/>
            <person name="Ezra D."/>
            <person name="Gonzalez J."/>
            <person name="Henrissat B."/>
            <person name="Kuo A."/>
            <person name="Liang C."/>
            <person name="Lipzen A."/>
            <person name="Lutzoni F."/>
            <person name="Magnuson J."/>
            <person name="Mondo S."/>
            <person name="Nolan M."/>
            <person name="Ohm R."/>
            <person name="Pangilinan J."/>
            <person name="Park H.-J."/>
            <person name="Ramirez L."/>
            <person name="Alfaro M."/>
            <person name="Sun H."/>
            <person name="Tritt A."/>
            <person name="Yoshinaga Y."/>
            <person name="Zwiers L.-H."/>
            <person name="Turgeon B."/>
            <person name="Goodwin S."/>
            <person name="Spatafora J."/>
            <person name="Crous P."/>
            <person name="Grigoriev I."/>
        </authorList>
    </citation>
    <scope>NUCLEOTIDE SEQUENCE</scope>
    <source>
        <strain evidence="1">CBS 101060</strain>
    </source>
</reference>